<keyword evidence="3" id="KW-1185">Reference proteome</keyword>
<dbReference type="SMART" id="SM00834">
    <property type="entry name" value="CxxC_CXXC_SSSS"/>
    <property type="match status" value="1"/>
</dbReference>
<proteinExistence type="predicted"/>
<dbReference type="eggNOG" id="COG2331">
    <property type="taxonomic scope" value="Bacteria"/>
</dbReference>
<comment type="caution">
    <text evidence="2">The sequence shown here is derived from an EMBL/GenBank/DDBJ whole genome shotgun (WGS) entry which is preliminary data.</text>
</comment>
<accession>D6SPL6</accession>
<dbReference type="RefSeq" id="WP_008870012.1">
    <property type="nucleotide sequence ID" value="NZ_ACJN02000002.1"/>
</dbReference>
<dbReference type="NCBIfam" id="TIGR02605">
    <property type="entry name" value="CxxC_CxxC_SSSS"/>
    <property type="match status" value="1"/>
</dbReference>
<name>D6SPL6_9BACT</name>
<evidence type="ECO:0000313" key="3">
    <source>
        <dbReference type="Proteomes" id="UP000005496"/>
    </source>
</evidence>
<feature type="domain" description="Putative regulatory protein FmdB zinc ribbon" evidence="1">
    <location>
        <begin position="1"/>
        <end position="41"/>
    </location>
</feature>
<protein>
    <submittedName>
        <fullName evidence="2">Regulatory protein, FmdB family</fullName>
    </submittedName>
</protein>
<dbReference type="AlphaFoldDB" id="D6SPL6"/>
<evidence type="ECO:0000259" key="1">
    <source>
        <dbReference type="SMART" id="SM00834"/>
    </source>
</evidence>
<sequence>MPLHEFVCVDCGQEFEELILKEDETVTCPGCRGSNAQKLISACKFRTGGPVVQGSPSANAITSRSSGCGGCAGGNCSSC</sequence>
<dbReference type="InterPro" id="IPR013429">
    <property type="entry name" value="Regulatory_FmdB_Zinc_ribbon"/>
</dbReference>
<dbReference type="Proteomes" id="UP000005496">
    <property type="component" value="Unassembled WGS sequence"/>
</dbReference>
<dbReference type="Pfam" id="PF09723">
    <property type="entry name" value="Zn_ribbon_8"/>
    <property type="match status" value="1"/>
</dbReference>
<evidence type="ECO:0000313" key="2">
    <source>
        <dbReference type="EMBL" id="EFI34692.1"/>
    </source>
</evidence>
<dbReference type="EMBL" id="ACJN02000002">
    <property type="protein sequence ID" value="EFI34692.1"/>
    <property type="molecule type" value="Genomic_DNA"/>
</dbReference>
<gene>
    <name evidence="2" type="ORF">Dthio_PD2064</name>
</gene>
<organism evidence="2 3">
    <name type="scientific">Desulfonatronospira thiodismutans ASO3-1</name>
    <dbReference type="NCBI Taxonomy" id="555779"/>
    <lineage>
        <taxon>Bacteria</taxon>
        <taxon>Pseudomonadati</taxon>
        <taxon>Thermodesulfobacteriota</taxon>
        <taxon>Desulfovibrionia</taxon>
        <taxon>Desulfovibrionales</taxon>
        <taxon>Desulfonatronovibrionaceae</taxon>
        <taxon>Desulfonatronospira</taxon>
    </lineage>
</organism>
<dbReference type="OrthoDB" id="9813321at2"/>
<reference evidence="2" key="1">
    <citation type="submission" date="2010-05" db="EMBL/GenBank/DDBJ databases">
        <title>The draft genome of Desulfonatronospira thiodismutans ASO3-1.</title>
        <authorList>
            <consortium name="US DOE Joint Genome Institute (JGI-PGF)"/>
            <person name="Lucas S."/>
            <person name="Copeland A."/>
            <person name="Lapidus A."/>
            <person name="Cheng J.-F."/>
            <person name="Bruce D."/>
            <person name="Goodwin L."/>
            <person name="Pitluck S."/>
            <person name="Chertkov O."/>
            <person name="Brettin T."/>
            <person name="Detter J.C."/>
            <person name="Han C."/>
            <person name="Land M.L."/>
            <person name="Hauser L."/>
            <person name="Kyrpides N."/>
            <person name="Mikhailova N."/>
            <person name="Muyzer G."/>
            <person name="Woyke T."/>
        </authorList>
    </citation>
    <scope>NUCLEOTIDE SEQUENCE [LARGE SCALE GENOMIC DNA]</scope>
    <source>
        <strain evidence="2">ASO3-1</strain>
    </source>
</reference>